<dbReference type="AlphaFoldDB" id="A0A813LAS8"/>
<dbReference type="Proteomes" id="UP000626109">
    <property type="component" value="Unassembled WGS sequence"/>
</dbReference>
<keyword evidence="1" id="KW-0285">Flavoprotein</keyword>
<name>A0A813LAS8_POLGL</name>
<dbReference type="Pfam" id="PF00890">
    <property type="entry name" value="FAD_binding_2"/>
    <property type="match status" value="1"/>
</dbReference>
<keyword evidence="2" id="KW-0560">Oxidoreductase</keyword>
<dbReference type="InterPro" id="IPR003953">
    <property type="entry name" value="FAD-dep_OxRdtase_2_FAD-bd"/>
</dbReference>
<dbReference type="GO" id="GO:0016491">
    <property type="term" value="F:oxidoreductase activity"/>
    <property type="evidence" value="ECO:0007669"/>
    <property type="project" value="UniProtKB-KW"/>
</dbReference>
<dbReference type="Gene3D" id="3.50.50.60">
    <property type="entry name" value="FAD/NAD(P)-binding domain"/>
    <property type="match status" value="1"/>
</dbReference>
<dbReference type="InterPro" id="IPR027477">
    <property type="entry name" value="Succ_DH/fumarate_Rdtase_cat_sf"/>
</dbReference>
<evidence type="ECO:0000256" key="2">
    <source>
        <dbReference type="ARBA" id="ARBA00023002"/>
    </source>
</evidence>
<proteinExistence type="predicted"/>
<organism evidence="4 5">
    <name type="scientific">Polarella glacialis</name>
    <name type="common">Dinoflagellate</name>
    <dbReference type="NCBI Taxonomy" id="89957"/>
    <lineage>
        <taxon>Eukaryota</taxon>
        <taxon>Sar</taxon>
        <taxon>Alveolata</taxon>
        <taxon>Dinophyceae</taxon>
        <taxon>Suessiales</taxon>
        <taxon>Suessiaceae</taxon>
        <taxon>Polarella</taxon>
    </lineage>
</organism>
<gene>
    <name evidence="4" type="ORF">PGLA2088_LOCUS43515</name>
</gene>
<dbReference type="EMBL" id="CAJNNW010034832">
    <property type="protein sequence ID" value="CAE8724061.1"/>
    <property type="molecule type" value="Genomic_DNA"/>
</dbReference>
<evidence type="ECO:0000256" key="1">
    <source>
        <dbReference type="ARBA" id="ARBA00022630"/>
    </source>
</evidence>
<dbReference type="InterPro" id="IPR036188">
    <property type="entry name" value="FAD/NAD-bd_sf"/>
</dbReference>
<reference evidence="4" key="1">
    <citation type="submission" date="2021-02" db="EMBL/GenBank/DDBJ databases">
        <authorList>
            <person name="Dougan E. K."/>
            <person name="Rhodes N."/>
            <person name="Thang M."/>
            <person name="Chan C."/>
        </authorList>
    </citation>
    <scope>NUCLEOTIDE SEQUENCE</scope>
</reference>
<feature type="domain" description="FAD-dependent oxidoreductase 2 FAD-binding" evidence="3">
    <location>
        <begin position="4"/>
        <end position="201"/>
    </location>
</feature>
<dbReference type="SUPFAM" id="SSF51905">
    <property type="entry name" value="FAD/NAD(P)-binding domain"/>
    <property type="match status" value="1"/>
</dbReference>
<dbReference type="PANTHER" id="PTHR43400">
    <property type="entry name" value="FUMARATE REDUCTASE"/>
    <property type="match status" value="1"/>
</dbReference>
<evidence type="ECO:0000313" key="5">
    <source>
        <dbReference type="Proteomes" id="UP000626109"/>
    </source>
</evidence>
<evidence type="ECO:0000259" key="3">
    <source>
        <dbReference type="Pfam" id="PF00890"/>
    </source>
</evidence>
<evidence type="ECO:0000313" key="4">
    <source>
        <dbReference type="EMBL" id="CAE8724061.1"/>
    </source>
</evidence>
<comment type="caution">
    <text evidence="4">The sequence shown here is derived from an EMBL/GenBank/DDBJ whole genome shotgun (WGS) entry which is preliminary data.</text>
</comment>
<sequence>MRSQLGGHSAQRTLRPSNAFVGAELTYAAGQVLTKMAAERPWQFRLLLKSKLTGIESAGSSGSWLAKVQGANSSELVIAGRACVIASGGFGHDSKEVESMLLKHRPDLADFPTTLGPQTTGDGLKIARDIGAKLVDMDRVQVHPTGFVDVSKPGEHTKTLAAELLRGVGGLLLDNQGKRFTDELGTRQAVVDAELNSATQGGALAAPMPPRTFSIVLNGKAAAKADRHVTLYSKKGSRWLACCCWCCLQEAQWVTNCAMKCCWCCWLVVVGVVCIKCCWCCLHEARSQF</sequence>
<dbReference type="InterPro" id="IPR050315">
    <property type="entry name" value="FAD-oxidoreductase_2"/>
</dbReference>
<dbReference type="SUPFAM" id="SSF56425">
    <property type="entry name" value="Succinate dehydrogenase/fumarate reductase flavoprotein, catalytic domain"/>
    <property type="match status" value="1"/>
</dbReference>
<protein>
    <recommendedName>
        <fullName evidence="3">FAD-dependent oxidoreductase 2 FAD-binding domain-containing protein</fullName>
    </recommendedName>
</protein>
<dbReference type="Gene3D" id="3.90.700.10">
    <property type="entry name" value="Succinate dehydrogenase/fumarate reductase flavoprotein, catalytic domain"/>
    <property type="match status" value="1"/>
</dbReference>
<accession>A0A813LAS8</accession>
<dbReference type="PANTHER" id="PTHR43400:SF1">
    <property type="entry name" value="FUMARATE REDUCTASE"/>
    <property type="match status" value="1"/>
</dbReference>